<dbReference type="InterPro" id="IPR005829">
    <property type="entry name" value="Sugar_transporter_CS"/>
</dbReference>
<dbReference type="SUPFAM" id="SSF103473">
    <property type="entry name" value="MFS general substrate transporter"/>
    <property type="match status" value="1"/>
</dbReference>
<dbReference type="Gene3D" id="1.20.1720.10">
    <property type="entry name" value="Multidrug resistance protein D"/>
    <property type="match status" value="1"/>
</dbReference>
<proteinExistence type="inferred from homology"/>
<dbReference type="InterPro" id="IPR004638">
    <property type="entry name" value="EmrB-like"/>
</dbReference>
<sequence length="528" mass="58149">MMKQPLPSLVEYGPRRVIITITAVVCALLEIIDTTIVNVALPDMRGSLGATLNEVSWVITAYSLANVIIVPMTSWLSQQFGRRNYFASSVILFTICSFLCGNATNIWELVVFRFLQGMGGGALLVTSQTIITESWPPEKRATAQAIYTLGVIVGPTLGPPLGGYIIDNYSWPYIFYINIPIGVMAALLALQYVRSPQYEQKRSASQVDWWGIVFLAIGISSLQYVLEKGQEDDWFNSAVIVTLCVMAVFFLFFFVWRQLIYEYPIVNLRVLRNGNLRIGVILSFIMGFGLFGSTFVIPLYTQSLLGWTAQQSGMLQLPSTLFVAAMMPVVAMLIQRGVPQKYLIAIGMTVFFIYSYLSYTILTPDTSAGNFFWVLIVRGFGLGLLSVPVSTMSLSTLKGAEIGQGASFSGMMRQLGGAFGVALISTFVTRQTDLHRSTLVAHLDPTNPQVQARVGQLAAGMRSKGFDPGTAQQKAYALIDASVTKQATLLSYMDVFLWVGIMFLVCVPFVLLFIKTSRNKVNLADAAH</sequence>
<feature type="transmembrane region" description="Helical" evidence="8">
    <location>
        <begin position="85"/>
        <end position="104"/>
    </location>
</feature>
<dbReference type="PROSITE" id="PS50850">
    <property type="entry name" value="MFS"/>
    <property type="match status" value="1"/>
</dbReference>
<reference evidence="10 11" key="1">
    <citation type="submission" date="2016-08" db="EMBL/GenBank/DDBJ databases">
        <authorList>
            <person name="Seilhamer J.J."/>
        </authorList>
    </citation>
    <scope>NUCLEOTIDE SEQUENCE [LARGE SCALE GENOMIC DNA]</scope>
    <source>
        <strain evidence="10 11">A37T2</strain>
    </source>
</reference>
<feature type="transmembrane region" description="Helical" evidence="8">
    <location>
        <begin position="207"/>
        <end position="226"/>
    </location>
</feature>
<dbReference type="Gene3D" id="1.20.1250.20">
    <property type="entry name" value="MFS general substrate transporter like domains"/>
    <property type="match status" value="1"/>
</dbReference>
<dbReference type="PRINTS" id="PR01036">
    <property type="entry name" value="TCRTETB"/>
</dbReference>
<feature type="transmembrane region" description="Helical" evidence="8">
    <location>
        <begin position="110"/>
        <end position="131"/>
    </location>
</feature>
<dbReference type="GO" id="GO:0005886">
    <property type="term" value="C:plasma membrane"/>
    <property type="evidence" value="ECO:0007669"/>
    <property type="project" value="UniProtKB-SubCell"/>
</dbReference>
<feature type="transmembrane region" description="Helical" evidence="8">
    <location>
        <begin position="342"/>
        <end position="359"/>
    </location>
</feature>
<organism evidence="10 11">
    <name type="scientific">Chitinophaga costaii</name>
    <dbReference type="NCBI Taxonomy" id="1335309"/>
    <lineage>
        <taxon>Bacteria</taxon>
        <taxon>Pseudomonadati</taxon>
        <taxon>Bacteroidota</taxon>
        <taxon>Chitinophagia</taxon>
        <taxon>Chitinophagales</taxon>
        <taxon>Chitinophagaceae</taxon>
        <taxon>Chitinophaga</taxon>
    </lineage>
</organism>
<keyword evidence="3" id="KW-0813">Transport</keyword>
<feature type="transmembrane region" description="Helical" evidence="8">
    <location>
        <begin position="371"/>
        <end position="390"/>
    </location>
</feature>
<feature type="transmembrane region" description="Helical" evidence="8">
    <location>
        <begin position="317"/>
        <end position="335"/>
    </location>
</feature>
<evidence type="ECO:0000256" key="6">
    <source>
        <dbReference type="ARBA" id="ARBA00022989"/>
    </source>
</evidence>
<evidence type="ECO:0000256" key="1">
    <source>
        <dbReference type="ARBA" id="ARBA00004651"/>
    </source>
</evidence>
<feature type="transmembrane region" description="Helical" evidence="8">
    <location>
        <begin position="55"/>
        <end position="73"/>
    </location>
</feature>
<keyword evidence="7 8" id="KW-0472">Membrane</keyword>
<dbReference type="InterPro" id="IPR020846">
    <property type="entry name" value="MFS_dom"/>
</dbReference>
<feature type="transmembrane region" description="Helical" evidence="8">
    <location>
        <begin position="495"/>
        <end position="514"/>
    </location>
</feature>
<feature type="transmembrane region" description="Helical" evidence="8">
    <location>
        <begin position="411"/>
        <end position="429"/>
    </location>
</feature>
<name>A0A1C4DIH2_9BACT</name>
<evidence type="ECO:0000256" key="5">
    <source>
        <dbReference type="ARBA" id="ARBA00022692"/>
    </source>
</evidence>
<dbReference type="PANTHER" id="PTHR42718:SF9">
    <property type="entry name" value="MAJOR FACILITATOR SUPERFAMILY MULTIDRUG TRANSPORTER MFSC"/>
    <property type="match status" value="1"/>
</dbReference>
<evidence type="ECO:0000256" key="8">
    <source>
        <dbReference type="SAM" id="Phobius"/>
    </source>
</evidence>
<protein>
    <submittedName>
        <fullName evidence="10">MFS transporter, DHA2 family, multidrug resistance protein</fullName>
    </submittedName>
</protein>
<feature type="transmembrane region" description="Helical" evidence="8">
    <location>
        <begin position="238"/>
        <end position="256"/>
    </location>
</feature>
<evidence type="ECO:0000259" key="9">
    <source>
        <dbReference type="PROSITE" id="PS50850"/>
    </source>
</evidence>
<keyword evidence="4" id="KW-1003">Cell membrane</keyword>
<feature type="domain" description="Major facilitator superfamily (MFS) profile" evidence="9">
    <location>
        <begin position="19"/>
        <end position="518"/>
    </location>
</feature>
<dbReference type="InterPro" id="IPR011701">
    <property type="entry name" value="MFS"/>
</dbReference>
<feature type="transmembrane region" description="Helical" evidence="8">
    <location>
        <begin position="143"/>
        <end position="161"/>
    </location>
</feature>
<keyword evidence="5 8" id="KW-0812">Transmembrane</keyword>
<dbReference type="PROSITE" id="PS00217">
    <property type="entry name" value="SUGAR_TRANSPORT_2"/>
    <property type="match status" value="1"/>
</dbReference>
<dbReference type="RefSeq" id="WP_317041911.1">
    <property type="nucleotide sequence ID" value="NZ_FMAR01000005.1"/>
</dbReference>
<accession>A0A1C4DIH2</accession>
<dbReference type="CDD" id="cd17503">
    <property type="entry name" value="MFS_LmrB_MDR_like"/>
    <property type="match status" value="1"/>
</dbReference>
<dbReference type="NCBIfam" id="TIGR00711">
    <property type="entry name" value="efflux_EmrB"/>
    <property type="match status" value="1"/>
</dbReference>
<dbReference type="PANTHER" id="PTHR42718">
    <property type="entry name" value="MAJOR FACILITATOR SUPERFAMILY MULTIDRUG TRANSPORTER MFSC"/>
    <property type="match status" value="1"/>
</dbReference>
<evidence type="ECO:0000256" key="3">
    <source>
        <dbReference type="ARBA" id="ARBA00022448"/>
    </source>
</evidence>
<dbReference type="Pfam" id="PF07690">
    <property type="entry name" value="MFS_1"/>
    <property type="match status" value="1"/>
</dbReference>
<gene>
    <name evidence="10" type="ORF">GA0116948_105291</name>
</gene>
<dbReference type="Proteomes" id="UP000242818">
    <property type="component" value="Unassembled WGS sequence"/>
</dbReference>
<evidence type="ECO:0000256" key="4">
    <source>
        <dbReference type="ARBA" id="ARBA00022475"/>
    </source>
</evidence>
<evidence type="ECO:0000313" key="11">
    <source>
        <dbReference type="Proteomes" id="UP000242818"/>
    </source>
</evidence>
<feature type="transmembrane region" description="Helical" evidence="8">
    <location>
        <begin position="276"/>
        <end position="297"/>
    </location>
</feature>
<evidence type="ECO:0000256" key="7">
    <source>
        <dbReference type="ARBA" id="ARBA00023136"/>
    </source>
</evidence>
<dbReference type="EMBL" id="FMAR01000005">
    <property type="protein sequence ID" value="SCC31126.1"/>
    <property type="molecule type" value="Genomic_DNA"/>
</dbReference>
<dbReference type="InterPro" id="IPR036259">
    <property type="entry name" value="MFS_trans_sf"/>
</dbReference>
<dbReference type="GO" id="GO:0022857">
    <property type="term" value="F:transmembrane transporter activity"/>
    <property type="evidence" value="ECO:0007669"/>
    <property type="project" value="InterPro"/>
</dbReference>
<feature type="transmembrane region" description="Helical" evidence="8">
    <location>
        <begin position="173"/>
        <end position="195"/>
    </location>
</feature>
<feature type="transmembrane region" description="Helical" evidence="8">
    <location>
        <begin position="21"/>
        <end position="40"/>
    </location>
</feature>
<evidence type="ECO:0000313" key="10">
    <source>
        <dbReference type="EMBL" id="SCC31126.1"/>
    </source>
</evidence>
<comment type="subcellular location">
    <subcellularLocation>
        <location evidence="1">Cell membrane</location>
        <topology evidence="1">Multi-pass membrane protein</topology>
    </subcellularLocation>
</comment>
<keyword evidence="6 8" id="KW-1133">Transmembrane helix</keyword>
<dbReference type="STRING" id="1335309.GA0116948_105291"/>
<dbReference type="AlphaFoldDB" id="A0A1C4DIH2"/>
<evidence type="ECO:0000256" key="2">
    <source>
        <dbReference type="ARBA" id="ARBA00008537"/>
    </source>
</evidence>
<keyword evidence="11" id="KW-1185">Reference proteome</keyword>
<comment type="similarity">
    <text evidence="2">Belongs to the major facilitator superfamily. EmrB family.</text>
</comment>